<dbReference type="Proteomes" id="UP001157502">
    <property type="component" value="Chromosome 4"/>
</dbReference>
<accession>A0ACC2HBK3</accession>
<comment type="caution">
    <text evidence="1">The sequence shown here is derived from an EMBL/GenBank/DDBJ whole genome shotgun (WGS) entry which is preliminary data.</text>
</comment>
<proteinExistence type="predicted"/>
<organism evidence="1 2">
    <name type="scientific">Dallia pectoralis</name>
    <name type="common">Alaska blackfish</name>
    <dbReference type="NCBI Taxonomy" id="75939"/>
    <lineage>
        <taxon>Eukaryota</taxon>
        <taxon>Metazoa</taxon>
        <taxon>Chordata</taxon>
        <taxon>Craniata</taxon>
        <taxon>Vertebrata</taxon>
        <taxon>Euteleostomi</taxon>
        <taxon>Actinopterygii</taxon>
        <taxon>Neopterygii</taxon>
        <taxon>Teleostei</taxon>
        <taxon>Protacanthopterygii</taxon>
        <taxon>Esociformes</taxon>
        <taxon>Umbridae</taxon>
        <taxon>Dallia</taxon>
    </lineage>
</organism>
<evidence type="ECO:0000313" key="1">
    <source>
        <dbReference type="EMBL" id="KAJ8012908.1"/>
    </source>
</evidence>
<protein>
    <submittedName>
        <fullName evidence="1">Uncharacterized protein</fullName>
    </submittedName>
</protein>
<dbReference type="EMBL" id="CM055731">
    <property type="protein sequence ID" value="KAJ8012908.1"/>
    <property type="molecule type" value="Genomic_DNA"/>
</dbReference>
<gene>
    <name evidence="1" type="ORF">DPEC_G00047760</name>
</gene>
<keyword evidence="2" id="KW-1185">Reference proteome</keyword>
<evidence type="ECO:0000313" key="2">
    <source>
        <dbReference type="Proteomes" id="UP001157502"/>
    </source>
</evidence>
<reference evidence="1" key="1">
    <citation type="submission" date="2021-05" db="EMBL/GenBank/DDBJ databases">
        <authorList>
            <person name="Pan Q."/>
            <person name="Jouanno E."/>
            <person name="Zahm M."/>
            <person name="Klopp C."/>
            <person name="Cabau C."/>
            <person name="Louis A."/>
            <person name="Berthelot C."/>
            <person name="Parey E."/>
            <person name="Roest Crollius H."/>
            <person name="Montfort J."/>
            <person name="Robinson-Rechavi M."/>
            <person name="Bouchez O."/>
            <person name="Lampietro C."/>
            <person name="Lopez Roques C."/>
            <person name="Donnadieu C."/>
            <person name="Postlethwait J."/>
            <person name="Bobe J."/>
            <person name="Dillon D."/>
            <person name="Chandos A."/>
            <person name="von Hippel F."/>
            <person name="Guiguen Y."/>
        </authorList>
    </citation>
    <scope>NUCLEOTIDE SEQUENCE</scope>
    <source>
        <strain evidence="1">YG-Jan2019</strain>
    </source>
</reference>
<name>A0ACC2HBK3_DALPE</name>
<sequence>MYENPALTRTTDRLFPYTCTKGQITIMYYWLLLALLLVTCMEVSSQKKKKIAPFSRGWGDSISWAKDYEDGLGASRESNKPLMVIHHLQDCPHSLALKKAFVADKTIQKMAQNDFVMVNLILETTDKHLSPDGHYVPRIIFVDPSMTVRADIVGKYSNNRYSYEPKDMNILAENMKKAKQLLHTEL</sequence>